<evidence type="ECO:0000259" key="4">
    <source>
        <dbReference type="PROSITE" id="PS50949"/>
    </source>
</evidence>
<dbReference type="SUPFAM" id="SSF46785">
    <property type="entry name" value="Winged helix' DNA-binding domain"/>
    <property type="match status" value="1"/>
</dbReference>
<keyword evidence="2 5" id="KW-0238">DNA-binding</keyword>
<keyword evidence="3" id="KW-0804">Transcription</keyword>
<dbReference type="Gene3D" id="1.10.10.10">
    <property type="entry name" value="Winged helix-like DNA-binding domain superfamily/Winged helix DNA-binding domain"/>
    <property type="match status" value="1"/>
</dbReference>
<protein>
    <submittedName>
        <fullName evidence="5">DNA-binding transcriptional regulator, LacI/PurR family</fullName>
    </submittedName>
</protein>
<accession>A0A146GDR1</accession>
<evidence type="ECO:0000256" key="1">
    <source>
        <dbReference type="ARBA" id="ARBA00023015"/>
    </source>
</evidence>
<name>A0A146GDR1_TERSA</name>
<dbReference type="PANTHER" id="PTHR30146">
    <property type="entry name" value="LACI-RELATED TRANSCRIPTIONAL REPRESSOR"/>
    <property type="match status" value="1"/>
</dbReference>
<dbReference type="Pfam" id="PF00392">
    <property type="entry name" value="GntR"/>
    <property type="match status" value="1"/>
</dbReference>
<dbReference type="GO" id="GO:0000976">
    <property type="term" value="F:transcription cis-regulatory region binding"/>
    <property type="evidence" value="ECO:0007669"/>
    <property type="project" value="TreeGrafter"/>
</dbReference>
<evidence type="ECO:0000256" key="3">
    <source>
        <dbReference type="ARBA" id="ARBA00023163"/>
    </source>
</evidence>
<evidence type="ECO:0000313" key="6">
    <source>
        <dbReference type="Proteomes" id="UP000076023"/>
    </source>
</evidence>
<dbReference type="STRING" id="690879.TSACC_3537"/>
<dbReference type="AlphaFoldDB" id="A0A146GDR1"/>
<dbReference type="InterPro" id="IPR036390">
    <property type="entry name" value="WH_DNA-bd_sf"/>
</dbReference>
<dbReference type="CDD" id="cd07377">
    <property type="entry name" value="WHTH_GntR"/>
    <property type="match status" value="1"/>
</dbReference>
<dbReference type="CDD" id="cd06267">
    <property type="entry name" value="PBP1_LacI_sugar_binding-like"/>
    <property type="match status" value="1"/>
</dbReference>
<gene>
    <name evidence="5" type="ORF">TSACC_3537</name>
</gene>
<dbReference type="Pfam" id="PF13377">
    <property type="entry name" value="Peripla_BP_3"/>
    <property type="match status" value="1"/>
</dbReference>
<proteinExistence type="predicted"/>
<dbReference type="SUPFAM" id="SSF53822">
    <property type="entry name" value="Periplasmic binding protein-like I"/>
    <property type="match status" value="1"/>
</dbReference>
<comment type="caution">
    <text evidence="5">The sequence shown here is derived from an EMBL/GenBank/DDBJ whole genome shotgun (WGS) entry which is preliminary data.</text>
</comment>
<reference evidence="6" key="1">
    <citation type="journal article" date="2017" name="Genome Announc.">
        <title>Draft Genome Sequence of Terrimicrobium sacchariphilum NM-5T, a Facultative Anaerobic Soil Bacterium of the Class Spartobacteria.</title>
        <authorList>
            <person name="Qiu Y.L."/>
            <person name="Tourlousse D.M."/>
            <person name="Matsuura N."/>
            <person name="Ohashi A."/>
            <person name="Sekiguchi Y."/>
        </authorList>
    </citation>
    <scope>NUCLEOTIDE SEQUENCE [LARGE SCALE GENOMIC DNA]</scope>
    <source>
        <strain evidence="6">NM-5</strain>
    </source>
</reference>
<dbReference type="RefSeq" id="WP_169809727.1">
    <property type="nucleotide sequence ID" value="NZ_BDCO01000003.1"/>
</dbReference>
<organism evidence="5 6">
    <name type="scientific">Terrimicrobium sacchariphilum</name>
    <dbReference type="NCBI Taxonomy" id="690879"/>
    <lineage>
        <taxon>Bacteria</taxon>
        <taxon>Pseudomonadati</taxon>
        <taxon>Verrucomicrobiota</taxon>
        <taxon>Terrimicrobiia</taxon>
        <taxon>Terrimicrobiales</taxon>
        <taxon>Terrimicrobiaceae</taxon>
        <taxon>Terrimicrobium</taxon>
    </lineage>
</organism>
<evidence type="ECO:0000313" key="5">
    <source>
        <dbReference type="EMBL" id="GAT35471.1"/>
    </source>
</evidence>
<dbReference type="InParanoid" id="A0A146GDR1"/>
<dbReference type="EMBL" id="BDCO01000003">
    <property type="protein sequence ID" value="GAT35471.1"/>
    <property type="molecule type" value="Genomic_DNA"/>
</dbReference>
<feature type="domain" description="HTH gntR-type" evidence="4">
    <location>
        <begin position="5"/>
        <end position="72"/>
    </location>
</feature>
<dbReference type="SMART" id="SM00345">
    <property type="entry name" value="HTH_GNTR"/>
    <property type="match status" value="1"/>
</dbReference>
<dbReference type="InterPro" id="IPR000524">
    <property type="entry name" value="Tscrpt_reg_HTH_GntR"/>
</dbReference>
<evidence type="ECO:0000256" key="2">
    <source>
        <dbReference type="ARBA" id="ARBA00023125"/>
    </source>
</evidence>
<dbReference type="PROSITE" id="PS50949">
    <property type="entry name" value="HTH_GNTR"/>
    <property type="match status" value="1"/>
</dbReference>
<dbReference type="InterPro" id="IPR046335">
    <property type="entry name" value="LacI/GalR-like_sensor"/>
</dbReference>
<dbReference type="Gene3D" id="3.40.50.2300">
    <property type="match status" value="2"/>
</dbReference>
<dbReference type="InterPro" id="IPR036388">
    <property type="entry name" value="WH-like_DNA-bd_sf"/>
</dbReference>
<dbReference type="Proteomes" id="UP000076023">
    <property type="component" value="Unassembled WGS sequence"/>
</dbReference>
<dbReference type="GO" id="GO:0003700">
    <property type="term" value="F:DNA-binding transcription factor activity"/>
    <property type="evidence" value="ECO:0007669"/>
    <property type="project" value="InterPro"/>
</dbReference>
<keyword evidence="6" id="KW-1185">Reference proteome</keyword>
<dbReference type="InterPro" id="IPR028082">
    <property type="entry name" value="Peripla_BP_I"/>
</dbReference>
<sequence>MLETGPQYKRVAKLIKKRILHGDYSIKSIPSERQIARELNVNFMTVRRGLQLLVDDGLIERRRGRMRVRDDGKGSRRIVRVALLVPILASSRVDELRVATEIAAESRGISVRTVIYVHWDDPVLLDAVQGFDGAFIVPPEEPVSPEVLKVVRNASLRVVVLDQNLSGFGLPSILQFPTNCGQVVLDHLASLGRSRIACLNTQPEHTPVLERIDLWRYWMAAHGFRGKLYNRPVKSGEVTSTAALRYMKEILETGMDADAIFCITAAAAVGVLRALADSRRKVGAEFPVAAFSGEGIAELLNPTLTSLKSPDIGPYLKCCLDWMLAGDEPWDGPLIMAPSEIPLFFGESTGGSGG</sequence>
<keyword evidence="1" id="KW-0805">Transcription regulation</keyword>
<dbReference type="PANTHER" id="PTHR30146:SF109">
    <property type="entry name" value="HTH-TYPE TRANSCRIPTIONAL REGULATOR GALS"/>
    <property type="match status" value="1"/>
</dbReference>